<dbReference type="CDD" id="cd00146">
    <property type="entry name" value="PKD"/>
    <property type="match status" value="7"/>
</dbReference>
<name>A0A1W1UKM7_9DEIO</name>
<evidence type="ECO:0000313" key="3">
    <source>
        <dbReference type="EMBL" id="SMB81637.1"/>
    </source>
</evidence>
<feature type="domain" description="PKD" evidence="2">
    <location>
        <begin position="745"/>
        <end position="787"/>
    </location>
</feature>
<feature type="domain" description="PKD" evidence="2">
    <location>
        <begin position="73"/>
        <end position="131"/>
    </location>
</feature>
<feature type="domain" description="PKD" evidence="2">
    <location>
        <begin position="334"/>
        <end position="361"/>
    </location>
</feature>
<dbReference type="PROSITE" id="PS50093">
    <property type="entry name" value="PKD"/>
    <property type="match status" value="8"/>
</dbReference>
<feature type="domain" description="PKD" evidence="2">
    <location>
        <begin position="409"/>
        <end position="447"/>
    </location>
</feature>
<dbReference type="InterPro" id="IPR000601">
    <property type="entry name" value="PKD_dom"/>
</dbReference>
<dbReference type="STRING" id="695939.SAMN00790413_04658"/>
<dbReference type="SUPFAM" id="SSF49299">
    <property type="entry name" value="PKD domain"/>
    <property type="match status" value="8"/>
</dbReference>
<accession>A0A1W1UKM7</accession>
<dbReference type="InterPro" id="IPR035986">
    <property type="entry name" value="PKD_dom_sf"/>
</dbReference>
<reference evidence="3 4" key="1">
    <citation type="submission" date="2017-04" db="EMBL/GenBank/DDBJ databases">
        <authorList>
            <person name="Afonso C.L."/>
            <person name="Miller P.J."/>
            <person name="Scott M.A."/>
            <person name="Spackman E."/>
            <person name="Goraichik I."/>
            <person name="Dimitrov K.M."/>
            <person name="Suarez D.L."/>
            <person name="Swayne D.E."/>
        </authorList>
    </citation>
    <scope>NUCLEOTIDE SEQUENCE [LARGE SCALE GENOMIC DNA]</scope>
    <source>
        <strain evidence="3 4">KR-140</strain>
    </source>
</reference>
<dbReference type="RefSeq" id="WP_084045997.1">
    <property type="nucleotide sequence ID" value="NZ_FWWU01000005.1"/>
</dbReference>
<dbReference type="EMBL" id="FWWU01000005">
    <property type="protein sequence ID" value="SMB81637.1"/>
    <property type="molecule type" value="Genomic_DNA"/>
</dbReference>
<dbReference type="Pfam" id="PF18911">
    <property type="entry name" value="PKD_4"/>
    <property type="match status" value="1"/>
</dbReference>
<dbReference type="InterPro" id="IPR022409">
    <property type="entry name" value="PKD/Chitinase_dom"/>
</dbReference>
<feature type="domain" description="PKD" evidence="2">
    <location>
        <begin position="250"/>
        <end position="307"/>
    </location>
</feature>
<evidence type="ECO:0000256" key="1">
    <source>
        <dbReference type="SAM" id="MobiDB-lite"/>
    </source>
</evidence>
<dbReference type="SMART" id="SM00089">
    <property type="entry name" value="PKD"/>
    <property type="match status" value="9"/>
</dbReference>
<gene>
    <name evidence="3" type="ORF">SAMN00790413_04658</name>
</gene>
<organism evidence="3 4">
    <name type="scientific">Deinococcus hopiensis KR-140</name>
    <dbReference type="NCBI Taxonomy" id="695939"/>
    <lineage>
        <taxon>Bacteria</taxon>
        <taxon>Thermotogati</taxon>
        <taxon>Deinococcota</taxon>
        <taxon>Deinococci</taxon>
        <taxon>Deinococcales</taxon>
        <taxon>Deinococcaceae</taxon>
        <taxon>Deinococcus</taxon>
    </lineage>
</organism>
<sequence>MLHRPPLPWSARSGPPLPMWLRPLDSAWRRLALLLALLAFSQAAAQQSVTLQLPSSSFVGTAVTAQMTAPGLTGGTASYTLEWGDGGRDPVTFTSPPTPQSATHVYTAPGSYTAVLRSAAGAPAATAGITVMERCQIALTPSPATPGQAVTANLSNLMTQTRAPHTLDWGDGTRVVLPLGQPTASVTKAGGYAQPGSYTVTVQTAAGDTLCSAPVAVAASAPTLGVTPVSGNVGDPFTAALGNLLAGVPYTLDWGDGTVENVSGAGTLTRIHSYAAAGTYTVKLAAVGAAPSVAVQAVTVTAPTPTLSVTPTSALVGESVTASVGNAAPGLELDWGDNASSPAGASVKHSYSAPGTYTVQLVRGGRAVPGVAPVAVTVTLNTPDFTVSPGSAPPGAPFTATLGRVVAGVTYTLDWGDGTVEGVTGSGTAARTHSYADPSVYSVKLTAPGQPPTVLTVTVTLPAPTLAVNPQTGVLPGDPVEATLDSLIAGTAYTLDWGDGTQEKVTGSGAAKRTHAYTKAGVYVVRVFAGSVSSPAVTVQVGAVSCPTLTTSETPVRLWAPVEYAFSGLPAGRTVTVDWGDGSAASTVDTGRSLEVRAKHTYAATGTFQVSLSVTAQGGAPQPLPCKLPVVVTAPQAALGVVPPNPRVGEQVALTVNGVPSGTALRVDWGDGSGPDTLTQSAEGQRLGTHVYRKDGTYVVKVNLTDGTLLGTTPVTVNVPPSTLTVTPDRAGQPSLIDLSDLVTDPGYSYSLDFGDGSSQPVANTTAAAQVKHVYAQSGVYPVTLRAQGYDFGSRVVAQGVANIGVAVGVNTFSAEVRAAAAPGQPLPGTGTPAPTPVDVAQNAQAASVVTLNVEGAGTLRVRWTWTRLDAKDAATGTPVVLDTRDVTLKAGLNTAQVTLPTTTAGRYALKVENLGNPSDPKVPPGANVSVQVVNIAGTAPPKLLLVGEGDHQFRFTILSLILLDKDKVTGAPKAFDPNNFWAKVQIEGGTLAVGSLGVPLAARDVSKLKVTVDGDTATLKEGDFSMFAQGAEKDGSFRAPLPDLFPMQLKVKEVAFGPAGAALKSAVVTSPDYEAAPFTLYLKKLIDQKVQKDPKMPMGPDDLLDIFSNELFDQALNFKNGENGQPVLTPTLTPGGVGLGKRGTILAAARSRRAGDEPLAFAPNALTSGDPLLATGTGYGTFKGAGLLDQAAKAGVNTGYGIGLPPGTVQGGVLNVSTLLGAVNVEDLDLVLGKGQFDFLRFPELYLDNHGALVSARVVHGVSQASFPSTVNSSGGKLHLGDSGLAMDATGSAANSIYLDLDPNSSVQPHGYGEGPTRTGQGQSGQGGLIQALSTDTADQATLLRETYGGAPAAVRVPDVGPAWQGLLWLSNNIQVSQIKSLDVLKGKGQGVNAAPMDVNLKKKVPVSFGKGGWNLNVDADVAASKNPPFHDWVFSTSHIKVVVVRSNLLRSIQAASVGPLPFVGGGILTGTLDGTKFTPDQAGLTRAYGPDGSFTATSINFKDQGPEAGTFHLAGSFDLSRVSPGLKLKCSDLKISAKLGNISMSTCDAAAVVGERTFAGTKMTVVPAGVKFDKDDKTGEGLLLLNGKVNLGETGQAGQNITTPAFFALRASASDYTLSLHTDKFAQDVKSAEGQALNLGFEAQDQNLTGVGAQAIGAGPTGLANQDMRFDTGEMKIGDNFAMQIKGLFGRSGNQSHWYVLASGKSKEGLAFGGLKVYEVYGGMAYNLGWNPGAGSSMKFSDIQKEPTAASGLTLAAGVVGDLGDSTVVHAAALVLLKPADLKLDFAGDAYLLVDGGINAGYRKGIKPQGRFHGSLGLDGLKLSLCVGPVAKTDMVDCTDLQPLAVAKGVVQIQGPAELEISKTPHIYIGTYKGTGDKVCKPYLEADCAALYRLSRVSATVDLKVAKPVVDGYVMLGWLDANRTPPLNEDGTSLSGVGLTAGAAVDYKYHAEGSEDALFCTAYWKFDARLYAAVDAGLTVVPAKLAGQLALSASASVSGKLCGVGGSVSAALDVTAKFTLTPDSGTVNGKAHVFISLPVVPDVDATFDTGTITIY</sequence>
<keyword evidence="4" id="KW-1185">Reference proteome</keyword>
<dbReference type="Gene3D" id="2.60.40.10">
    <property type="entry name" value="Immunoglobulins"/>
    <property type="match status" value="8"/>
</dbReference>
<dbReference type="OrthoDB" id="50966at2"/>
<dbReference type="InterPro" id="IPR013783">
    <property type="entry name" value="Ig-like_fold"/>
</dbReference>
<feature type="domain" description="PKD" evidence="2">
    <location>
        <begin position="491"/>
        <end position="541"/>
    </location>
</feature>
<feature type="region of interest" description="Disordered" evidence="1">
    <location>
        <begin position="1306"/>
        <end position="1329"/>
    </location>
</feature>
<protein>
    <submittedName>
        <fullName evidence="3">PKD repeat-containing protein</fullName>
    </submittedName>
</protein>
<evidence type="ECO:0000313" key="4">
    <source>
        <dbReference type="Proteomes" id="UP000192582"/>
    </source>
</evidence>
<dbReference type="Proteomes" id="UP000192582">
    <property type="component" value="Unassembled WGS sequence"/>
</dbReference>
<feature type="domain" description="PKD" evidence="2">
    <location>
        <begin position="657"/>
        <end position="706"/>
    </location>
</feature>
<evidence type="ECO:0000259" key="2">
    <source>
        <dbReference type="PROSITE" id="PS50093"/>
    </source>
</evidence>
<feature type="domain" description="PKD" evidence="2">
    <location>
        <begin position="547"/>
        <end position="619"/>
    </location>
</feature>
<proteinExistence type="predicted"/>